<comment type="similarity">
    <text evidence="1 7">Belongs to the amidase family. GatA subfamily.</text>
</comment>
<dbReference type="PATRIC" id="fig|1618378.3.peg.810"/>
<dbReference type="EMBL" id="LCDA01000013">
    <property type="protein sequence ID" value="KKS42430.1"/>
    <property type="molecule type" value="Genomic_DNA"/>
</dbReference>
<keyword evidence="3 7" id="KW-0547">Nucleotide-binding</keyword>
<feature type="active site" description="Charge relay system" evidence="7">
    <location>
        <position position="79"/>
    </location>
</feature>
<evidence type="ECO:0000256" key="2">
    <source>
        <dbReference type="ARBA" id="ARBA00022598"/>
    </source>
</evidence>
<evidence type="ECO:0000259" key="8">
    <source>
        <dbReference type="Pfam" id="PF01425"/>
    </source>
</evidence>
<dbReference type="GO" id="GO:0030956">
    <property type="term" value="C:glutamyl-tRNA(Gln) amidotransferase complex"/>
    <property type="evidence" value="ECO:0007669"/>
    <property type="project" value="InterPro"/>
</dbReference>
<dbReference type="InterPro" id="IPR000120">
    <property type="entry name" value="Amidase"/>
</dbReference>
<reference evidence="9 10" key="1">
    <citation type="journal article" date="2015" name="Nature">
        <title>rRNA introns, odd ribosomes, and small enigmatic genomes across a large radiation of phyla.</title>
        <authorList>
            <person name="Brown C.T."/>
            <person name="Hug L.A."/>
            <person name="Thomas B.C."/>
            <person name="Sharon I."/>
            <person name="Castelle C.J."/>
            <person name="Singh A."/>
            <person name="Wilkins M.J."/>
            <person name="Williams K.H."/>
            <person name="Banfield J.F."/>
        </authorList>
    </citation>
    <scope>NUCLEOTIDE SEQUENCE [LARGE SCALE GENOMIC DNA]</scope>
</reference>
<dbReference type="GO" id="GO:0050567">
    <property type="term" value="F:glutaminyl-tRNA synthase (glutamine-hydrolyzing) activity"/>
    <property type="evidence" value="ECO:0007669"/>
    <property type="project" value="UniProtKB-UniRule"/>
</dbReference>
<evidence type="ECO:0000313" key="9">
    <source>
        <dbReference type="EMBL" id="KKS42430.1"/>
    </source>
</evidence>
<evidence type="ECO:0000256" key="3">
    <source>
        <dbReference type="ARBA" id="ARBA00022741"/>
    </source>
</evidence>
<evidence type="ECO:0000313" key="10">
    <source>
        <dbReference type="Proteomes" id="UP000033854"/>
    </source>
</evidence>
<accession>A0A0G0Z0X7</accession>
<dbReference type="GO" id="GO:0005524">
    <property type="term" value="F:ATP binding"/>
    <property type="evidence" value="ECO:0007669"/>
    <property type="project" value="UniProtKB-KW"/>
</dbReference>
<sequence>MKQLHELTIKEVHDGYLNQDFTCVELVRHFQNRIEKYNPKLNIYLALNDNALTEAEAIDKEIAEKGITRPLLGIPFAVKDNFLTKGIVTTASSNIIRDYHPQYDSTVIEKIKAAGALILGKTNMDSFAHGSSTETSDFGPTLNPWNSDKLPGGSSGGSAAAIAAQLATVALGSETAGSIRQPAAWCGVTGLKPTYGRASRYGIIAMASSTDSPGPIGRSVEDCAIVTEVISGKDFQDATTSPSPVEKYTESLYAADLRGVRIGIVKEYLLTEMREDVKNLILNAADKLRSLGATVEEVSLMDPHYSIGVYTVIQRSEVSSNLARFDGVRFGYERDTLCEETKRRIMLGTYTLSAGYYDAFYKKAQAVRTKIVDEFNEIFKTYDAVIGAVSPGPAHSLGATKNQPMFGEMEDVLLEPSSIAGLTSVGVPCGFIDNLPIGLQVTSNQLKESTAIKIADCFQRHTQFQLFPDLDKTI</sequence>
<dbReference type="PANTHER" id="PTHR11895">
    <property type="entry name" value="TRANSAMIDASE"/>
    <property type="match status" value="1"/>
</dbReference>
<name>A0A0G0Z0X7_9BACT</name>
<organism evidence="9 10">
    <name type="scientific">Candidatus Collierbacteria bacterium GW2011_GWA2_42_17</name>
    <dbReference type="NCBI Taxonomy" id="1618378"/>
    <lineage>
        <taxon>Bacteria</taxon>
        <taxon>Candidatus Collieribacteriota</taxon>
    </lineage>
</organism>
<dbReference type="InterPro" id="IPR020556">
    <property type="entry name" value="Amidase_CS"/>
</dbReference>
<dbReference type="Gene3D" id="3.90.1300.10">
    <property type="entry name" value="Amidase signature (AS) domain"/>
    <property type="match status" value="1"/>
</dbReference>
<feature type="domain" description="Amidase" evidence="8">
    <location>
        <begin position="25"/>
        <end position="450"/>
    </location>
</feature>
<comment type="subunit">
    <text evidence="7">Heterotrimer of A, B and C subunits.</text>
</comment>
<keyword evidence="2 7" id="KW-0436">Ligase</keyword>
<keyword evidence="9" id="KW-0808">Transferase</keyword>
<keyword evidence="4 7" id="KW-0067">ATP-binding</keyword>
<feature type="active site" description="Charge relay system" evidence="7">
    <location>
        <position position="154"/>
    </location>
</feature>
<feature type="active site" description="Acyl-ester intermediate" evidence="7">
    <location>
        <position position="178"/>
    </location>
</feature>
<evidence type="ECO:0000256" key="1">
    <source>
        <dbReference type="ARBA" id="ARBA00008069"/>
    </source>
</evidence>
<dbReference type="GO" id="GO:0006412">
    <property type="term" value="P:translation"/>
    <property type="evidence" value="ECO:0007669"/>
    <property type="project" value="UniProtKB-UniRule"/>
</dbReference>
<dbReference type="HAMAP" id="MF_00120">
    <property type="entry name" value="GatA"/>
    <property type="match status" value="1"/>
</dbReference>
<evidence type="ECO:0000256" key="7">
    <source>
        <dbReference type="HAMAP-Rule" id="MF_00120"/>
    </source>
</evidence>
<dbReference type="InterPro" id="IPR036928">
    <property type="entry name" value="AS_sf"/>
</dbReference>
<protein>
    <recommendedName>
        <fullName evidence="7">Glutamyl-tRNA(Gln) amidotransferase subunit A</fullName>
        <shortName evidence="7">Glu-ADT subunit A</shortName>
        <ecNumber evidence="7">6.3.5.7</ecNumber>
    </recommendedName>
</protein>
<dbReference type="PROSITE" id="PS00571">
    <property type="entry name" value="AMIDASES"/>
    <property type="match status" value="1"/>
</dbReference>
<dbReference type="Pfam" id="PF01425">
    <property type="entry name" value="Amidase"/>
    <property type="match status" value="1"/>
</dbReference>
<proteinExistence type="inferred from homology"/>
<comment type="catalytic activity">
    <reaction evidence="6 7">
        <text>L-glutamyl-tRNA(Gln) + L-glutamine + ATP + H2O = L-glutaminyl-tRNA(Gln) + L-glutamate + ADP + phosphate + H(+)</text>
        <dbReference type="Rhea" id="RHEA:17521"/>
        <dbReference type="Rhea" id="RHEA-COMP:9681"/>
        <dbReference type="Rhea" id="RHEA-COMP:9684"/>
        <dbReference type="ChEBI" id="CHEBI:15377"/>
        <dbReference type="ChEBI" id="CHEBI:15378"/>
        <dbReference type="ChEBI" id="CHEBI:29985"/>
        <dbReference type="ChEBI" id="CHEBI:30616"/>
        <dbReference type="ChEBI" id="CHEBI:43474"/>
        <dbReference type="ChEBI" id="CHEBI:58359"/>
        <dbReference type="ChEBI" id="CHEBI:78520"/>
        <dbReference type="ChEBI" id="CHEBI:78521"/>
        <dbReference type="ChEBI" id="CHEBI:456216"/>
        <dbReference type="EC" id="6.3.5.7"/>
    </reaction>
</comment>
<dbReference type="GO" id="GO:0016740">
    <property type="term" value="F:transferase activity"/>
    <property type="evidence" value="ECO:0007669"/>
    <property type="project" value="UniProtKB-KW"/>
</dbReference>
<dbReference type="EC" id="6.3.5.7" evidence="7"/>
<dbReference type="Proteomes" id="UP000033854">
    <property type="component" value="Unassembled WGS sequence"/>
</dbReference>
<evidence type="ECO:0000256" key="5">
    <source>
        <dbReference type="ARBA" id="ARBA00022917"/>
    </source>
</evidence>
<keyword evidence="5 7" id="KW-0648">Protein biosynthesis</keyword>
<comment type="caution">
    <text evidence="9">The sequence shown here is derived from an EMBL/GenBank/DDBJ whole genome shotgun (WGS) entry which is preliminary data.</text>
</comment>
<dbReference type="InterPro" id="IPR023631">
    <property type="entry name" value="Amidase_dom"/>
</dbReference>
<dbReference type="NCBIfam" id="TIGR00132">
    <property type="entry name" value="gatA"/>
    <property type="match status" value="1"/>
</dbReference>
<dbReference type="PANTHER" id="PTHR11895:SF7">
    <property type="entry name" value="GLUTAMYL-TRNA(GLN) AMIDOTRANSFERASE SUBUNIT A, MITOCHONDRIAL"/>
    <property type="match status" value="1"/>
</dbReference>
<evidence type="ECO:0000256" key="4">
    <source>
        <dbReference type="ARBA" id="ARBA00022840"/>
    </source>
</evidence>
<dbReference type="InterPro" id="IPR004412">
    <property type="entry name" value="GatA"/>
</dbReference>
<dbReference type="AlphaFoldDB" id="A0A0G0Z0X7"/>
<evidence type="ECO:0000256" key="6">
    <source>
        <dbReference type="ARBA" id="ARBA00047407"/>
    </source>
</evidence>
<gene>
    <name evidence="7" type="primary">gatA</name>
    <name evidence="9" type="ORF">UV06_C0013G0007</name>
</gene>
<dbReference type="SUPFAM" id="SSF75304">
    <property type="entry name" value="Amidase signature (AS) enzymes"/>
    <property type="match status" value="1"/>
</dbReference>
<comment type="function">
    <text evidence="7">Allows the formation of correctly charged Gln-tRNA(Gln) through the transamidation of misacylated Glu-tRNA(Gln) in organisms which lack glutaminyl-tRNA synthetase. The reaction takes place in the presence of glutamine and ATP through an activated gamma-phospho-Glu-tRNA(Gln).</text>
</comment>